<comment type="caution">
    <text evidence="20">The sequence shown here is derived from an EMBL/GenBank/DDBJ whole genome shotgun (WGS) entry which is preliminary data.</text>
</comment>
<evidence type="ECO:0000313" key="20">
    <source>
        <dbReference type="EMBL" id="MDO7877659.1"/>
    </source>
</evidence>
<feature type="modified residue" description="Phosphohistidine" evidence="12">
    <location>
        <position position="853"/>
    </location>
</feature>
<evidence type="ECO:0000256" key="8">
    <source>
        <dbReference type="ARBA" id="ARBA00022840"/>
    </source>
</evidence>
<dbReference type="Gene3D" id="3.30.565.10">
    <property type="entry name" value="Histidine kinase-like ATPase, C-terminal domain"/>
    <property type="match status" value="1"/>
</dbReference>
<keyword evidence="10" id="KW-0902">Two-component regulatory system</keyword>
<dbReference type="EC" id="2.7.13.3" evidence="3"/>
<dbReference type="CDD" id="cd00130">
    <property type="entry name" value="PAS"/>
    <property type="match status" value="3"/>
</dbReference>
<dbReference type="InterPro" id="IPR013655">
    <property type="entry name" value="PAS_fold_3"/>
</dbReference>
<evidence type="ECO:0000259" key="18">
    <source>
        <dbReference type="PROSITE" id="PS50113"/>
    </source>
</evidence>
<evidence type="ECO:0000259" key="19">
    <source>
        <dbReference type="PROSITE" id="PS50894"/>
    </source>
</evidence>
<dbReference type="InterPro" id="IPR000700">
    <property type="entry name" value="PAS-assoc_C"/>
</dbReference>
<dbReference type="RefSeq" id="WP_305009113.1">
    <property type="nucleotide sequence ID" value="NZ_JAUQSY010000023.1"/>
</dbReference>
<dbReference type="SUPFAM" id="SSF55785">
    <property type="entry name" value="PYP-like sensor domain (PAS domain)"/>
    <property type="match status" value="3"/>
</dbReference>
<dbReference type="InterPro" id="IPR036890">
    <property type="entry name" value="HATPase_C_sf"/>
</dbReference>
<evidence type="ECO:0000259" key="15">
    <source>
        <dbReference type="PROSITE" id="PS50109"/>
    </source>
</evidence>
<evidence type="ECO:0000256" key="3">
    <source>
        <dbReference type="ARBA" id="ARBA00012438"/>
    </source>
</evidence>
<keyword evidence="7" id="KW-0547">Nucleotide-binding</keyword>
<keyword evidence="4" id="KW-1003">Cell membrane</keyword>
<keyword evidence="21" id="KW-1185">Reference proteome</keyword>
<dbReference type="Pfam" id="PF02518">
    <property type="entry name" value="HATPase_c"/>
    <property type="match status" value="1"/>
</dbReference>
<evidence type="ECO:0000256" key="2">
    <source>
        <dbReference type="ARBA" id="ARBA00004651"/>
    </source>
</evidence>
<protein>
    <recommendedName>
        <fullName evidence="3">histidine kinase</fullName>
        <ecNumber evidence="3">2.7.13.3</ecNumber>
    </recommendedName>
</protein>
<evidence type="ECO:0000256" key="6">
    <source>
        <dbReference type="ARBA" id="ARBA00022692"/>
    </source>
</evidence>
<evidence type="ECO:0000256" key="14">
    <source>
        <dbReference type="SAM" id="Coils"/>
    </source>
</evidence>
<dbReference type="CDD" id="cd16922">
    <property type="entry name" value="HATPase_EvgS-ArcB-TorS-like"/>
    <property type="match status" value="1"/>
</dbReference>
<dbReference type="InterPro" id="IPR008207">
    <property type="entry name" value="Sig_transdc_His_kin_Hpt_dom"/>
</dbReference>
<feature type="domain" description="PAS" evidence="17">
    <location>
        <begin position="1"/>
        <end position="68"/>
    </location>
</feature>
<dbReference type="SMART" id="SM00448">
    <property type="entry name" value="REC"/>
    <property type="match status" value="1"/>
</dbReference>
<keyword evidence="9" id="KW-1133">Transmembrane helix</keyword>
<dbReference type="PANTHER" id="PTHR45339">
    <property type="entry name" value="HYBRID SIGNAL TRANSDUCTION HISTIDINE KINASE J"/>
    <property type="match status" value="1"/>
</dbReference>
<feature type="domain" description="PAC" evidence="18">
    <location>
        <begin position="71"/>
        <end position="124"/>
    </location>
</feature>
<feature type="domain" description="Histidine kinase" evidence="15">
    <location>
        <begin position="408"/>
        <end position="631"/>
    </location>
</feature>
<evidence type="ECO:0000259" key="16">
    <source>
        <dbReference type="PROSITE" id="PS50110"/>
    </source>
</evidence>
<feature type="domain" description="PAS" evidence="17">
    <location>
        <begin position="265"/>
        <end position="310"/>
    </location>
</feature>
<keyword evidence="8" id="KW-0067">ATP-binding</keyword>
<dbReference type="SUPFAM" id="SSF47384">
    <property type="entry name" value="Homodimeric domain of signal transducing histidine kinase"/>
    <property type="match status" value="1"/>
</dbReference>
<evidence type="ECO:0000313" key="21">
    <source>
        <dbReference type="Proteomes" id="UP001176429"/>
    </source>
</evidence>
<evidence type="ECO:0000256" key="11">
    <source>
        <dbReference type="ARBA" id="ARBA00023136"/>
    </source>
</evidence>
<reference evidence="20" key="1">
    <citation type="submission" date="2023-07" db="EMBL/GenBank/DDBJ databases">
        <authorList>
            <person name="Kim M.K."/>
        </authorList>
    </citation>
    <scope>NUCLEOTIDE SEQUENCE</scope>
    <source>
        <strain evidence="20">ASUV-10-1</strain>
    </source>
</reference>
<feature type="domain" description="Response regulatory" evidence="16">
    <location>
        <begin position="660"/>
        <end position="778"/>
    </location>
</feature>
<keyword evidence="5 13" id="KW-0597">Phosphoprotein</keyword>
<dbReference type="PRINTS" id="PR00344">
    <property type="entry name" value="BCTRLSENSOR"/>
</dbReference>
<dbReference type="InterPro" id="IPR003594">
    <property type="entry name" value="HATPase_dom"/>
</dbReference>
<dbReference type="PANTHER" id="PTHR45339:SF1">
    <property type="entry name" value="HYBRID SIGNAL TRANSDUCTION HISTIDINE KINASE J"/>
    <property type="match status" value="1"/>
</dbReference>
<organism evidence="20 21">
    <name type="scientific">Hymenobacter aranciens</name>
    <dbReference type="NCBI Taxonomy" id="3063996"/>
    <lineage>
        <taxon>Bacteria</taxon>
        <taxon>Pseudomonadati</taxon>
        <taxon>Bacteroidota</taxon>
        <taxon>Cytophagia</taxon>
        <taxon>Cytophagales</taxon>
        <taxon>Hymenobacteraceae</taxon>
        <taxon>Hymenobacter</taxon>
    </lineage>
</organism>
<dbReference type="InterPro" id="IPR035965">
    <property type="entry name" value="PAS-like_dom_sf"/>
</dbReference>
<dbReference type="PROSITE" id="PS50112">
    <property type="entry name" value="PAS"/>
    <property type="match status" value="3"/>
</dbReference>
<gene>
    <name evidence="20" type="ORF">Q5H93_23165</name>
</gene>
<dbReference type="Gene3D" id="3.40.50.2300">
    <property type="match status" value="1"/>
</dbReference>
<dbReference type="InterPro" id="IPR001610">
    <property type="entry name" value="PAC"/>
</dbReference>
<dbReference type="Pfam" id="PF00072">
    <property type="entry name" value="Response_reg"/>
    <property type="match status" value="1"/>
</dbReference>
<dbReference type="SMART" id="SM00387">
    <property type="entry name" value="HATPase_c"/>
    <property type="match status" value="1"/>
</dbReference>
<sequence length="913" mass="101842">MDEVPLLLFSYDLQHQRLLQCNSRAVNTIGYTKEELLAMGADILPCLIHQDELKRIEHSNLDLLLAGWRSLTWACRLRHRDGSWRWMRLRVRASLTGPTGQVQQVTGSAEDITRHRAAVAELRHNRHFLRQIVDIVPNLLYVFELREMRNLYCNSRVEKLLGYTEAEIQAHGGQVLQHLLPPEEAERFRENLAEAAQLPDHESCAIEYSVYHRDGSLRWFYATHTPFERGPAGEVLTVIGVAEDVTERRETAERSRLDLERLAEQHRLFREVIDAIPHPVYLKDGNGNYLLANRAIAEMYGSTPEEMVRRGRDGLTGTPQDIERYTTQDRQVLATHQDLNVEETYTMPDGNVLWFNTLKRLFVLADGTEQVLGVDSNITELKTTQLKLQAAKEEAEQNVQAKQDFLANMSHEIRTPLHGIIGLAGVLAKTSLSSSQLDYLRLLSDSAEHLLTVLNDVLTTARLGAGKLRAEETLFTPKQLLLGCAALLRPRAREKNLRLRVEVPPLLPVLGDAHRLRQVLLNLVSNAIKFTEEGEIKIRCERQPAPADTPSEEIWLKFSVLDTGIGVAPEVADKIFEPFTQATASTDREYGGSGLGLSISKGLVELMGGKLTMQSTPGQGSEFSFVLPLTAEAGAEPEAPAEPTGAPTPTDGPALTEGGRVLLVEDNLVNSLLAETLLRNWGWQVTAAFSGAAAVELFADREFDVVLMDIQMPGMDGETAARHLREHPNAERAATPIIALTARTMPGEAERLLSTGFNGYLAKPYKEEQLLDVLRSVLSSHAAEPLPTYQTTSMPSSTLSLYDLSNVRQLVRHDEAVVRRLAWAFIETTPAILSALDDALLRRDWQALSDAAHHLKASIDGLGVESLRQVVREVESYSDTTPPNLQQATRSVSHIREVTEQVMTQLRTEFPEK</sequence>
<feature type="domain" description="PAC" evidence="18">
    <location>
        <begin position="204"/>
        <end position="257"/>
    </location>
</feature>
<feature type="coiled-coil region" evidence="14">
    <location>
        <begin position="378"/>
        <end position="412"/>
    </location>
</feature>
<evidence type="ECO:0000256" key="1">
    <source>
        <dbReference type="ARBA" id="ARBA00000085"/>
    </source>
</evidence>
<dbReference type="PROSITE" id="PS50109">
    <property type="entry name" value="HIS_KIN"/>
    <property type="match status" value="1"/>
</dbReference>
<evidence type="ECO:0000256" key="4">
    <source>
        <dbReference type="ARBA" id="ARBA00022475"/>
    </source>
</evidence>
<dbReference type="CDD" id="cd00082">
    <property type="entry name" value="HisKA"/>
    <property type="match status" value="1"/>
</dbReference>
<dbReference type="SMART" id="SM00388">
    <property type="entry name" value="HisKA"/>
    <property type="match status" value="1"/>
</dbReference>
<evidence type="ECO:0000256" key="10">
    <source>
        <dbReference type="ARBA" id="ARBA00023012"/>
    </source>
</evidence>
<dbReference type="Pfam" id="PF01627">
    <property type="entry name" value="Hpt"/>
    <property type="match status" value="1"/>
</dbReference>
<comment type="subcellular location">
    <subcellularLocation>
        <location evidence="2">Cell membrane</location>
        <topology evidence="2">Multi-pass membrane protein</topology>
    </subcellularLocation>
</comment>
<dbReference type="Gene3D" id="1.20.120.160">
    <property type="entry name" value="HPT domain"/>
    <property type="match status" value="1"/>
</dbReference>
<feature type="domain" description="PAS" evidence="17">
    <location>
        <begin position="125"/>
        <end position="199"/>
    </location>
</feature>
<keyword evidence="14" id="KW-0175">Coiled coil</keyword>
<evidence type="ECO:0000256" key="9">
    <source>
        <dbReference type="ARBA" id="ARBA00022989"/>
    </source>
</evidence>
<dbReference type="PROSITE" id="PS50894">
    <property type="entry name" value="HPT"/>
    <property type="match status" value="1"/>
</dbReference>
<dbReference type="SUPFAM" id="SSF47226">
    <property type="entry name" value="Histidine-containing phosphotransfer domain, HPT domain"/>
    <property type="match status" value="1"/>
</dbReference>
<evidence type="ECO:0000256" key="13">
    <source>
        <dbReference type="PROSITE-ProRule" id="PRU00169"/>
    </source>
</evidence>
<evidence type="ECO:0000259" key="17">
    <source>
        <dbReference type="PROSITE" id="PS50112"/>
    </source>
</evidence>
<accession>A0ABT9BJ13</accession>
<dbReference type="SMART" id="SM00086">
    <property type="entry name" value="PAC"/>
    <property type="match status" value="3"/>
</dbReference>
<evidence type="ECO:0000256" key="5">
    <source>
        <dbReference type="ARBA" id="ARBA00022553"/>
    </source>
</evidence>
<dbReference type="InterPro" id="IPR036097">
    <property type="entry name" value="HisK_dim/P_sf"/>
</dbReference>
<dbReference type="InterPro" id="IPR036641">
    <property type="entry name" value="HPT_dom_sf"/>
</dbReference>
<dbReference type="InterPro" id="IPR000014">
    <property type="entry name" value="PAS"/>
</dbReference>
<dbReference type="InterPro" id="IPR003661">
    <property type="entry name" value="HisK_dim/P_dom"/>
</dbReference>
<dbReference type="NCBIfam" id="TIGR00229">
    <property type="entry name" value="sensory_box"/>
    <property type="match status" value="3"/>
</dbReference>
<dbReference type="CDD" id="cd17546">
    <property type="entry name" value="REC_hyHK_CKI1_RcsC-like"/>
    <property type="match status" value="1"/>
</dbReference>
<name>A0ABT9BJ13_9BACT</name>
<evidence type="ECO:0000256" key="12">
    <source>
        <dbReference type="PROSITE-ProRule" id="PRU00110"/>
    </source>
</evidence>
<dbReference type="SUPFAM" id="SSF52172">
    <property type="entry name" value="CheY-like"/>
    <property type="match status" value="1"/>
</dbReference>
<dbReference type="Proteomes" id="UP001176429">
    <property type="component" value="Unassembled WGS sequence"/>
</dbReference>
<dbReference type="InterPro" id="IPR005467">
    <property type="entry name" value="His_kinase_dom"/>
</dbReference>
<dbReference type="InterPro" id="IPR004358">
    <property type="entry name" value="Sig_transdc_His_kin-like_C"/>
</dbReference>
<feature type="domain" description="HPt" evidence="19">
    <location>
        <begin position="814"/>
        <end position="909"/>
    </location>
</feature>
<dbReference type="PROSITE" id="PS50110">
    <property type="entry name" value="RESPONSE_REGULATORY"/>
    <property type="match status" value="1"/>
</dbReference>
<keyword evidence="11" id="KW-0472">Membrane</keyword>
<dbReference type="Gene3D" id="1.10.287.130">
    <property type="match status" value="1"/>
</dbReference>
<dbReference type="InterPro" id="IPR011006">
    <property type="entry name" value="CheY-like_superfamily"/>
</dbReference>
<dbReference type="PROSITE" id="PS50113">
    <property type="entry name" value="PAC"/>
    <property type="match status" value="2"/>
</dbReference>
<dbReference type="InterPro" id="IPR013656">
    <property type="entry name" value="PAS_4"/>
</dbReference>
<keyword evidence="6" id="KW-0812">Transmembrane</keyword>
<dbReference type="InterPro" id="IPR001789">
    <property type="entry name" value="Sig_transdc_resp-reg_receiver"/>
</dbReference>
<dbReference type="EMBL" id="JAUQSY010000023">
    <property type="protein sequence ID" value="MDO7877659.1"/>
    <property type="molecule type" value="Genomic_DNA"/>
</dbReference>
<feature type="modified residue" description="4-aspartylphosphate" evidence="13">
    <location>
        <position position="709"/>
    </location>
</feature>
<dbReference type="SUPFAM" id="SSF55874">
    <property type="entry name" value="ATPase domain of HSP90 chaperone/DNA topoisomerase II/histidine kinase"/>
    <property type="match status" value="1"/>
</dbReference>
<dbReference type="Gene3D" id="3.30.450.20">
    <property type="entry name" value="PAS domain"/>
    <property type="match status" value="3"/>
</dbReference>
<dbReference type="Pfam" id="PF00512">
    <property type="entry name" value="HisKA"/>
    <property type="match status" value="1"/>
</dbReference>
<dbReference type="Pfam" id="PF08448">
    <property type="entry name" value="PAS_4"/>
    <property type="match status" value="1"/>
</dbReference>
<evidence type="ECO:0000256" key="7">
    <source>
        <dbReference type="ARBA" id="ARBA00022741"/>
    </source>
</evidence>
<dbReference type="SMART" id="SM00091">
    <property type="entry name" value="PAS"/>
    <property type="match status" value="3"/>
</dbReference>
<comment type="catalytic activity">
    <reaction evidence="1">
        <text>ATP + protein L-histidine = ADP + protein N-phospho-L-histidine.</text>
        <dbReference type="EC" id="2.7.13.3"/>
    </reaction>
</comment>
<proteinExistence type="predicted"/>
<dbReference type="Pfam" id="PF08447">
    <property type="entry name" value="PAS_3"/>
    <property type="match status" value="2"/>
</dbReference>